<gene>
    <name evidence="2" type="ORF">ACU52_13410</name>
</gene>
<accession>A0A8E1QVQ5</accession>
<dbReference type="Proteomes" id="UP000036951">
    <property type="component" value="Unassembled WGS sequence"/>
</dbReference>
<evidence type="ECO:0000313" key="2">
    <source>
        <dbReference type="EMBL" id="KOO67023.1"/>
    </source>
</evidence>
<feature type="compositionally biased region" description="Polar residues" evidence="1">
    <location>
        <begin position="11"/>
        <end position="21"/>
    </location>
</feature>
<protein>
    <submittedName>
        <fullName evidence="2">Uncharacterized protein</fullName>
    </submittedName>
</protein>
<feature type="compositionally biased region" description="Basic and acidic residues" evidence="1">
    <location>
        <begin position="1"/>
        <end position="10"/>
    </location>
</feature>
<comment type="caution">
    <text evidence="2">The sequence shown here is derived from an EMBL/GenBank/DDBJ whole genome shotgun (WGS) entry which is preliminary data.</text>
</comment>
<dbReference type="EMBL" id="LFQU01000040">
    <property type="protein sequence ID" value="KOO67023.1"/>
    <property type="molecule type" value="Genomic_DNA"/>
</dbReference>
<feature type="region of interest" description="Disordered" evidence="1">
    <location>
        <begin position="1"/>
        <end position="21"/>
    </location>
</feature>
<keyword evidence="3" id="KW-1185">Reference proteome</keyword>
<organism evidence="2 3">
    <name type="scientific">Xylanibacter rarus</name>
    <dbReference type="NCBI Taxonomy" id="1676614"/>
    <lineage>
        <taxon>Bacteria</taxon>
        <taxon>Pseudomonadati</taxon>
        <taxon>Bacteroidota</taxon>
        <taxon>Bacteroidia</taxon>
        <taxon>Bacteroidales</taxon>
        <taxon>Prevotellaceae</taxon>
        <taxon>Xylanibacter</taxon>
    </lineage>
</organism>
<sequence length="108" mass="12638">MTTLHPETDMRSQSNNSQTDGFTKKIAFKKYNKCLSRHIVKKATALTRLGKGKSIFLFHQKHISIKTYTKAKILYAIRNMNTLHVKEYLHAFHFGIYFALRLIHSHTM</sequence>
<reference evidence="2 3" key="1">
    <citation type="submission" date="2015-06" db="EMBL/GenBank/DDBJ databases">
        <title>Prevotella sp. 109, sp. nov., a novel member of the family Prevotellaceae isolated from human faeces.</title>
        <authorList>
            <person name="Shkoporov A.N."/>
            <person name="Chaplin A.V."/>
            <person name="Kafarskaia L.I."/>
            <person name="Efimov B.A."/>
        </authorList>
    </citation>
    <scope>NUCLEOTIDE SEQUENCE [LARGE SCALE GENOMIC DNA]</scope>
    <source>
        <strain evidence="2 3">109</strain>
    </source>
</reference>
<proteinExistence type="predicted"/>
<name>A0A8E1QVQ5_9BACT</name>
<evidence type="ECO:0000256" key="1">
    <source>
        <dbReference type="SAM" id="MobiDB-lite"/>
    </source>
</evidence>
<evidence type="ECO:0000313" key="3">
    <source>
        <dbReference type="Proteomes" id="UP000036951"/>
    </source>
</evidence>
<dbReference type="AlphaFoldDB" id="A0A8E1QVQ5"/>